<keyword evidence="2" id="KW-1185">Reference proteome</keyword>
<dbReference type="AlphaFoldDB" id="A0AAU9D3D5"/>
<gene>
    <name evidence="1" type="ORF">XA3_17870</name>
</gene>
<dbReference type="RefSeq" id="WP_317635147.1">
    <property type="nucleotide sequence ID" value="NZ_AP026802.1"/>
</dbReference>
<sequence length="142" mass="16638">MSIKVQKNETQIHWVEELRQANDLRISWNFSFLFSESKYNFENNELDHRALVKKLVDINKRTLVGFLNLPAASGVEFLDPRKIKGKLANKPVPQEFLKKREDHAGKSFFSIRLSQKSRIIGKRIDNTFYIFGVDLNHELYKG</sequence>
<dbReference type="Proteomes" id="UP001321861">
    <property type="component" value="Chromosome"/>
</dbReference>
<organism evidence="1 2">
    <name type="scientific">Xylocopilactobacillus apicola</name>
    <dbReference type="NCBI Taxonomy" id="2932184"/>
    <lineage>
        <taxon>Bacteria</taxon>
        <taxon>Bacillati</taxon>
        <taxon>Bacillota</taxon>
        <taxon>Bacilli</taxon>
        <taxon>Lactobacillales</taxon>
        <taxon>Lactobacillaceae</taxon>
        <taxon>Xylocopilactobacillus</taxon>
    </lineage>
</organism>
<protein>
    <submittedName>
        <fullName evidence="1">Uncharacterized protein</fullName>
    </submittedName>
</protein>
<dbReference type="KEGG" id="xap:XA3_17870"/>
<name>A0AAU9D3D5_9LACO</name>
<evidence type="ECO:0000313" key="1">
    <source>
        <dbReference type="EMBL" id="BDR59346.1"/>
    </source>
</evidence>
<proteinExistence type="predicted"/>
<evidence type="ECO:0000313" key="2">
    <source>
        <dbReference type="Proteomes" id="UP001321861"/>
    </source>
</evidence>
<dbReference type="EMBL" id="AP026802">
    <property type="protein sequence ID" value="BDR59346.1"/>
    <property type="molecule type" value="Genomic_DNA"/>
</dbReference>
<reference evidence="1 2" key="1">
    <citation type="journal article" date="2023" name="Microbiol. Spectr.">
        <title>Symbiosis of Carpenter Bees with Uncharacterized Lactic Acid Bacteria Showing NAD Auxotrophy.</title>
        <authorList>
            <person name="Kawasaki S."/>
            <person name="Ozawa K."/>
            <person name="Mori T."/>
            <person name="Yamamoto A."/>
            <person name="Ito M."/>
            <person name="Ohkuma M."/>
            <person name="Sakamoto M."/>
            <person name="Matsutani M."/>
        </authorList>
    </citation>
    <scope>NUCLEOTIDE SEQUENCE [LARGE SCALE GENOMIC DNA]</scope>
    <source>
        <strain evidence="1 2">XA3</strain>
    </source>
</reference>
<accession>A0AAU9D3D5</accession>